<dbReference type="Gene3D" id="1.10.3270.10">
    <property type="entry name" value="HMGR, N-terminal domain"/>
    <property type="match status" value="2"/>
</dbReference>
<comment type="caution">
    <text evidence="11">The sequence shown here is derived from an EMBL/GenBank/DDBJ whole genome shotgun (WGS) entry which is preliminary data.</text>
</comment>
<dbReference type="EMBL" id="JABDTM020011516">
    <property type="protein sequence ID" value="KAH0820565.1"/>
    <property type="molecule type" value="Genomic_DNA"/>
</dbReference>
<proteinExistence type="inferred from homology"/>
<evidence type="ECO:0000256" key="8">
    <source>
        <dbReference type="SAM" id="MobiDB-lite"/>
    </source>
</evidence>
<dbReference type="InterPro" id="IPR037239">
    <property type="entry name" value="OSBP_sf"/>
</dbReference>
<evidence type="ECO:0000259" key="10">
    <source>
        <dbReference type="Pfam" id="PF22725"/>
    </source>
</evidence>
<feature type="compositionally biased region" description="Basic and acidic residues" evidence="8">
    <location>
        <begin position="401"/>
        <end position="410"/>
    </location>
</feature>
<dbReference type="InterPro" id="IPR036291">
    <property type="entry name" value="NAD(P)-bd_dom_sf"/>
</dbReference>
<gene>
    <name evidence="11" type="ORF">GEV33_002223</name>
</gene>
<dbReference type="InterPro" id="IPR050984">
    <property type="entry name" value="Gfo/Idh/MocA_domain"/>
</dbReference>
<feature type="domain" description="Gfo/Idh/MocA-like oxidoreductase N-terminal" evidence="9">
    <location>
        <begin position="427"/>
        <end position="538"/>
    </location>
</feature>
<dbReference type="Pfam" id="PF01237">
    <property type="entry name" value="Oxysterol_BP"/>
    <property type="match status" value="1"/>
</dbReference>
<keyword evidence="2" id="KW-0560">Oxidoreductase</keyword>
<feature type="domain" description="GFO/IDH/MocA-like oxidoreductase" evidence="10">
    <location>
        <begin position="1128"/>
        <end position="1244"/>
    </location>
</feature>
<organism evidence="11 12">
    <name type="scientific">Tenebrio molitor</name>
    <name type="common">Yellow mealworm beetle</name>
    <dbReference type="NCBI Taxonomy" id="7067"/>
    <lineage>
        <taxon>Eukaryota</taxon>
        <taxon>Metazoa</taxon>
        <taxon>Ecdysozoa</taxon>
        <taxon>Arthropoda</taxon>
        <taxon>Hexapoda</taxon>
        <taxon>Insecta</taxon>
        <taxon>Pterygota</taxon>
        <taxon>Neoptera</taxon>
        <taxon>Endopterygota</taxon>
        <taxon>Coleoptera</taxon>
        <taxon>Polyphaga</taxon>
        <taxon>Cucujiformia</taxon>
        <taxon>Tenebrionidae</taxon>
        <taxon>Tenebrio</taxon>
    </lineage>
</organism>
<dbReference type="Gene3D" id="3.30.360.10">
    <property type="entry name" value="Dihydrodipicolinate Reductase, domain 2"/>
    <property type="match status" value="3"/>
</dbReference>
<dbReference type="GO" id="GO:0047115">
    <property type="term" value="F:trans-1,2-dihydrobenzene-1,2-diol dehydrogenase activity"/>
    <property type="evidence" value="ECO:0007669"/>
    <property type="project" value="UniProtKB-EC"/>
</dbReference>
<dbReference type="Pfam" id="PF01408">
    <property type="entry name" value="GFO_IDH_MocA"/>
    <property type="match status" value="3"/>
</dbReference>
<dbReference type="InterPro" id="IPR000648">
    <property type="entry name" value="Oxysterol-bd"/>
</dbReference>
<sequence>MDTEKKEYRLVLPVPMYHNDYNIWSVLKNCIGKELSKITMPVVFNEPLSFLQRIAEYMEYSHLLRLASQQQDPVVRMQYVIGFAVSALASNWERLGKPFNPLLGETYELEREEFKIICEQVSHHPPVSAFHAESKDWVFHGSVHPKLKFWGKSVEIQPKGTVTVEFPKLNEAYTWSNVQCCVHNIIVGKLWMEQCGTMEIVNHSAGYKAHLTFKPAGWNSKDLHRVEGHIMDKSKHKLFFVYGKWTEFIKYTDYASYEEYLKENSHKFKRDGDKSKSPSDSPSHTSRKVLQKLNSLKVSPFKSSSSQESMDECAPPDIPDGMVPKSESTYSIDIPNSTTIWKVKPRPMQSSDYYQFTEFAMSLNEVEPGMEKNLCPTDSRLRPDIRKLEQGDIDGAAIEKTRLEEKQRDANKHRKSKKGTEWHPSAGKISHDFVGALKSLSHEDHKVVAVAARSLSNAEDFAKNHNIPKAYEGYLKIAEDDDVDIVYVGTLNHQHFPVSKMMLEHGKHVLCEKPLTMNQKQTSELIGIAIQKKLFLMEGIWSRCFPIYTELKYILDAGSIGDVIQINVNFGFDLQDVDRLKSKKLGGGTILDLGIYALQLTQLVFKGASPLNMAVIGGLNEDGVDEYTSSIWKYPGDRIACLSTSGKAEYPNEAVIIGTRGIIRIPEFWCPTKMLAPEKTYEFKLPTTSAKFNFHNSVGLLFEAEHARKCVKSVSAGRISHDFVTAVQTYPATDHKIVAVGARSFNSAKEFAEAHHIPKAYEGYEQLAKDKDVDIVYLGNLVTQHFEVSKLMLEHGKHVLCEKPFTLNEKQTRGLVEFARQKKLFLMEAVWSRCFPAYKELKRQLDSGAIGDVLFASVHFGQALQHVERLRALELGGSAILDLGVYMLEFQQYVFRGLRPIKIAVNGHLNNQNTDESAAAIITYPEGKMAVVSTSTRVLLPNEGIVVGTKGTIRMPDFWCPTQLITPTKTYEYELPKTTVPFIHKNSGGLAFEAEEARQCIKSVSAGRISHDFVTAVQTYPATDHKIVAVGARSFNSAKEFAEAHHIPKAYEGYEQLAKDKDVDIVYLGNLNTQHFEVSKLMLEHGKHVLCEKPFTLNEKQTRGLVEFARQKKLFLMEAVWSRCFPAYKELKRQLDSGAIGDVLFASVHFGHAIQHVERLTALELGGGAILDLGVYMLQFQQYVFRGLRPIKIAVNGHLNNQNTDESAAAIITYPEGKMAVVSTSARVSLPNEGIVVGTKGTIRMPDFWCPTQLITPTKTYDYELPKTAVPFIHKNSAGLAFEAEEARQCIKSGKTESPHMPHHESIELAQLMDLLRKEIGVVFPQDFE</sequence>
<protein>
    <recommendedName>
        <fullName evidence="7">Oxysterol-binding protein</fullName>
    </recommendedName>
</protein>
<dbReference type="InterPro" id="IPR023282">
    <property type="entry name" value="HMG_CoA_Rdtase_N"/>
</dbReference>
<reference evidence="11" key="2">
    <citation type="submission" date="2021-08" db="EMBL/GenBank/DDBJ databases">
        <authorList>
            <person name="Eriksson T."/>
        </authorList>
    </citation>
    <scope>NUCLEOTIDE SEQUENCE</scope>
    <source>
        <strain evidence="11">Stoneville</strain>
        <tissue evidence="11">Whole head</tissue>
    </source>
</reference>
<dbReference type="GO" id="GO:0047837">
    <property type="term" value="F:D-xylose 1-dehydrogenase (NADP+) activity"/>
    <property type="evidence" value="ECO:0007669"/>
    <property type="project" value="UniProtKB-EC"/>
</dbReference>
<dbReference type="SUPFAM" id="SSF51735">
    <property type="entry name" value="NAD(P)-binding Rossmann-fold domains"/>
    <property type="match status" value="3"/>
</dbReference>
<keyword evidence="7" id="KW-0813">Transport</keyword>
<dbReference type="GO" id="GO:0006869">
    <property type="term" value="P:lipid transport"/>
    <property type="evidence" value="ECO:0007669"/>
    <property type="project" value="UniProtKB-KW"/>
</dbReference>
<feature type="compositionally biased region" description="Low complexity" evidence="8">
    <location>
        <begin position="295"/>
        <end position="308"/>
    </location>
</feature>
<dbReference type="Proteomes" id="UP000719412">
    <property type="component" value="Unassembled WGS sequence"/>
</dbReference>
<reference evidence="11" key="1">
    <citation type="journal article" date="2020" name="J Insects Food Feed">
        <title>The yellow mealworm (Tenebrio molitor) genome: a resource for the emerging insects as food and feed industry.</title>
        <authorList>
            <person name="Eriksson T."/>
            <person name="Andere A."/>
            <person name="Kelstrup H."/>
            <person name="Emery V."/>
            <person name="Picard C."/>
        </authorList>
    </citation>
    <scope>NUCLEOTIDE SEQUENCE</scope>
    <source>
        <strain evidence="11">Stoneville</strain>
        <tissue evidence="11">Whole head</tissue>
    </source>
</reference>
<dbReference type="Gene3D" id="3.40.50.720">
    <property type="entry name" value="NAD(P)-binding Rossmann-like Domain"/>
    <property type="match status" value="1"/>
</dbReference>
<feature type="domain" description="Gfo/Idh/MocA-like oxidoreductase N-terminal" evidence="9">
    <location>
        <begin position="1006"/>
        <end position="1117"/>
    </location>
</feature>
<keyword evidence="3" id="KW-0446">Lipid-binding</keyword>
<feature type="domain" description="GFO/IDH/MocA-like oxidoreductase" evidence="10">
    <location>
        <begin position="548"/>
        <end position="664"/>
    </location>
</feature>
<evidence type="ECO:0000313" key="11">
    <source>
        <dbReference type="EMBL" id="KAH0820565.1"/>
    </source>
</evidence>
<feature type="domain" description="Gfo/Idh/MocA-like oxidoreductase N-terminal" evidence="9">
    <location>
        <begin position="716"/>
        <end position="827"/>
    </location>
</feature>
<feature type="domain" description="GFO/IDH/MocA-like oxidoreductase" evidence="10">
    <location>
        <begin position="838"/>
        <end position="954"/>
    </location>
</feature>
<dbReference type="GO" id="GO:0004420">
    <property type="term" value="F:hydroxymethylglutaryl-CoA reductase (NADPH) activity"/>
    <property type="evidence" value="ECO:0007669"/>
    <property type="project" value="InterPro"/>
</dbReference>
<keyword evidence="7" id="KW-0445">Lipid transport</keyword>
<evidence type="ECO:0000256" key="7">
    <source>
        <dbReference type="RuleBase" id="RU003845"/>
    </source>
</evidence>
<dbReference type="PANTHER" id="PTHR22604">
    <property type="entry name" value="OXIDOREDUCTASES"/>
    <property type="match status" value="1"/>
</dbReference>
<dbReference type="PANTHER" id="PTHR22604:SF105">
    <property type="entry name" value="TRANS-1,2-DIHYDROBENZENE-1,2-DIOL DEHYDROGENASE"/>
    <property type="match status" value="1"/>
</dbReference>
<evidence type="ECO:0000313" key="12">
    <source>
        <dbReference type="Proteomes" id="UP000719412"/>
    </source>
</evidence>
<evidence type="ECO:0000259" key="9">
    <source>
        <dbReference type="Pfam" id="PF01408"/>
    </source>
</evidence>
<feature type="compositionally biased region" description="Basic and acidic residues" evidence="8">
    <location>
        <begin position="268"/>
        <end position="277"/>
    </location>
</feature>
<evidence type="ECO:0000256" key="1">
    <source>
        <dbReference type="ARBA" id="ARBA00010928"/>
    </source>
</evidence>
<accession>A0A8J6LG72</accession>
<dbReference type="Pfam" id="PF22725">
    <property type="entry name" value="GFO_IDH_MocA_C3"/>
    <property type="match status" value="3"/>
</dbReference>
<comment type="catalytic activity">
    <reaction evidence="4">
        <text>(1R,2R)-1,2-dihydrobenzene-1,2-diol + NADP(+) = catechol + NADPH + H(+)</text>
        <dbReference type="Rhea" id="RHEA:16729"/>
        <dbReference type="ChEBI" id="CHEBI:10702"/>
        <dbReference type="ChEBI" id="CHEBI:15378"/>
        <dbReference type="ChEBI" id="CHEBI:18135"/>
        <dbReference type="ChEBI" id="CHEBI:57783"/>
        <dbReference type="ChEBI" id="CHEBI:58349"/>
        <dbReference type="EC" id="1.3.1.20"/>
    </reaction>
</comment>
<dbReference type="GO" id="GO:0000166">
    <property type="term" value="F:nucleotide binding"/>
    <property type="evidence" value="ECO:0007669"/>
    <property type="project" value="InterPro"/>
</dbReference>
<dbReference type="InterPro" id="IPR018494">
    <property type="entry name" value="Oxysterol-bd_CS"/>
</dbReference>
<dbReference type="SUPFAM" id="SSF144000">
    <property type="entry name" value="Oxysterol-binding protein-like"/>
    <property type="match status" value="1"/>
</dbReference>
<feature type="region of interest" description="Disordered" evidence="8">
    <location>
        <begin position="401"/>
        <end position="427"/>
    </location>
</feature>
<evidence type="ECO:0000256" key="4">
    <source>
        <dbReference type="ARBA" id="ARBA00047423"/>
    </source>
</evidence>
<comment type="similarity">
    <text evidence="6">Belongs to the OSBP family.</text>
</comment>
<comment type="similarity">
    <text evidence="1">Belongs to the Gfo/Idh/MocA family.</text>
</comment>
<dbReference type="InterPro" id="IPR000683">
    <property type="entry name" value="Gfo/Idh/MocA-like_OxRdtase_N"/>
</dbReference>
<dbReference type="InterPro" id="IPR055170">
    <property type="entry name" value="GFO_IDH_MocA-like_dom"/>
</dbReference>
<dbReference type="GO" id="GO:0008289">
    <property type="term" value="F:lipid binding"/>
    <property type="evidence" value="ECO:0007669"/>
    <property type="project" value="UniProtKB-KW"/>
</dbReference>
<dbReference type="FunFam" id="2.40.160.120:FF:000005">
    <property type="entry name" value="Oxysterol-binding protein"/>
    <property type="match status" value="1"/>
</dbReference>
<evidence type="ECO:0000256" key="6">
    <source>
        <dbReference type="RuleBase" id="RU003844"/>
    </source>
</evidence>
<dbReference type="Gene3D" id="2.40.160.120">
    <property type="match status" value="1"/>
</dbReference>
<comment type="catalytic activity">
    <reaction evidence="5">
        <text>D-xylose + NADP(+) = D-xylono-1,5-lactone + NADPH + H(+)</text>
        <dbReference type="Rhea" id="RHEA:22000"/>
        <dbReference type="ChEBI" id="CHEBI:15378"/>
        <dbReference type="ChEBI" id="CHEBI:15867"/>
        <dbReference type="ChEBI" id="CHEBI:53455"/>
        <dbReference type="ChEBI" id="CHEBI:57783"/>
        <dbReference type="ChEBI" id="CHEBI:58349"/>
        <dbReference type="EC" id="1.1.1.179"/>
    </reaction>
</comment>
<name>A0A8J6LG72_TENMO</name>
<feature type="region of interest" description="Disordered" evidence="8">
    <location>
        <begin position="268"/>
        <end position="318"/>
    </location>
</feature>
<evidence type="ECO:0000256" key="3">
    <source>
        <dbReference type="ARBA" id="ARBA00023121"/>
    </source>
</evidence>
<keyword evidence="12" id="KW-1185">Reference proteome</keyword>
<dbReference type="SUPFAM" id="SSF55347">
    <property type="entry name" value="Glyceraldehyde-3-phosphate dehydrogenase-like, C-terminal domain"/>
    <property type="match status" value="3"/>
</dbReference>
<dbReference type="PROSITE" id="PS01013">
    <property type="entry name" value="OSBP"/>
    <property type="match status" value="1"/>
</dbReference>
<evidence type="ECO:0000256" key="2">
    <source>
        <dbReference type="ARBA" id="ARBA00023002"/>
    </source>
</evidence>
<evidence type="ECO:0000256" key="5">
    <source>
        <dbReference type="ARBA" id="ARBA00049233"/>
    </source>
</evidence>